<dbReference type="EMBL" id="VSSQ01051454">
    <property type="protein sequence ID" value="MPN05548.1"/>
    <property type="molecule type" value="Genomic_DNA"/>
</dbReference>
<keyword evidence="2 3" id="KW-0378">Hydrolase</keyword>
<dbReference type="GO" id="GO:0008233">
    <property type="term" value="F:peptidase activity"/>
    <property type="evidence" value="ECO:0007669"/>
    <property type="project" value="UniProtKB-KW"/>
</dbReference>
<comment type="caution">
    <text evidence="3">The sequence shown here is derived from an EMBL/GenBank/DDBJ whole genome shotgun (WGS) entry which is preliminary data.</text>
</comment>
<keyword evidence="1 3" id="KW-0645">Protease</keyword>
<gene>
    <name evidence="3" type="primary">gpr_27</name>
    <name evidence="3" type="ORF">SDC9_152799</name>
</gene>
<organism evidence="3">
    <name type="scientific">bioreactor metagenome</name>
    <dbReference type="NCBI Taxonomy" id="1076179"/>
    <lineage>
        <taxon>unclassified sequences</taxon>
        <taxon>metagenomes</taxon>
        <taxon>ecological metagenomes</taxon>
    </lineage>
</organism>
<accession>A0A645EU28</accession>
<reference evidence="3" key="1">
    <citation type="submission" date="2019-08" db="EMBL/GenBank/DDBJ databases">
        <authorList>
            <person name="Kucharzyk K."/>
            <person name="Murdoch R.W."/>
            <person name="Higgins S."/>
            <person name="Loffler F."/>
        </authorList>
    </citation>
    <scope>NUCLEOTIDE SEQUENCE</scope>
</reference>
<dbReference type="HAMAP" id="MF_00626">
    <property type="entry name" value="Germination_prot"/>
    <property type="match status" value="1"/>
</dbReference>
<dbReference type="EC" id="3.4.24.78" evidence="3"/>
<proteinExistence type="inferred from homology"/>
<dbReference type="NCBIfam" id="TIGR01441">
    <property type="entry name" value="GPR"/>
    <property type="match status" value="1"/>
</dbReference>
<dbReference type="InterPro" id="IPR005080">
    <property type="entry name" value="Peptidase_A25"/>
</dbReference>
<evidence type="ECO:0000256" key="2">
    <source>
        <dbReference type="ARBA" id="ARBA00022801"/>
    </source>
</evidence>
<evidence type="ECO:0000313" key="3">
    <source>
        <dbReference type="EMBL" id="MPN05548.1"/>
    </source>
</evidence>
<dbReference type="Pfam" id="PF03418">
    <property type="entry name" value="Peptidase_A25"/>
    <property type="match status" value="2"/>
</dbReference>
<dbReference type="GO" id="GO:0006508">
    <property type="term" value="P:proteolysis"/>
    <property type="evidence" value="ECO:0007669"/>
    <property type="project" value="UniProtKB-KW"/>
</dbReference>
<dbReference type="InterPro" id="IPR023430">
    <property type="entry name" value="Pept_HybD-like_dom_sf"/>
</dbReference>
<sequence>MDKNLRPICTLAPGVLGITGIETAEIIKGVVEHVHPVCIIAVDSLAAASIQRVGTTIQISDTGINPGAGVGNKRQPINKETMGIPGIAIGVPTVVNTSIIIYETLNSLLEYWREKGYTKIPAINKETVCDISKRMLSAFEGNMVVTPKEIDQLVMDISRIIAAGIAQAAHPGVNEENYHLYIR</sequence>
<dbReference type="Gene3D" id="3.40.50.1450">
    <property type="entry name" value="HybD-like"/>
    <property type="match status" value="1"/>
</dbReference>
<evidence type="ECO:0000256" key="1">
    <source>
        <dbReference type="ARBA" id="ARBA00022670"/>
    </source>
</evidence>
<dbReference type="GO" id="GO:0009847">
    <property type="term" value="P:spore germination"/>
    <property type="evidence" value="ECO:0007669"/>
    <property type="project" value="InterPro"/>
</dbReference>
<protein>
    <submittedName>
        <fullName evidence="3">Germination protease</fullName>
        <ecNumber evidence="3">3.4.24.78</ecNumber>
    </submittedName>
</protein>
<dbReference type="AlphaFoldDB" id="A0A645EU28"/>
<name>A0A645EU28_9ZZZZ</name>
<dbReference type="SUPFAM" id="SSF53163">
    <property type="entry name" value="HybD-like"/>
    <property type="match status" value="1"/>
</dbReference>